<organism evidence="2 3">
    <name type="scientific">Monosporascus cannonballus</name>
    <dbReference type="NCBI Taxonomy" id="155416"/>
    <lineage>
        <taxon>Eukaryota</taxon>
        <taxon>Fungi</taxon>
        <taxon>Dikarya</taxon>
        <taxon>Ascomycota</taxon>
        <taxon>Pezizomycotina</taxon>
        <taxon>Sordariomycetes</taxon>
        <taxon>Xylariomycetidae</taxon>
        <taxon>Xylariales</taxon>
        <taxon>Xylariales incertae sedis</taxon>
        <taxon>Monosporascus</taxon>
    </lineage>
</organism>
<reference evidence="2 3" key="1">
    <citation type="submission" date="2018-06" db="EMBL/GenBank/DDBJ databases">
        <title>Complete Genomes of Monosporascus.</title>
        <authorList>
            <person name="Robinson A.J."/>
            <person name="Natvig D.O."/>
        </authorList>
    </citation>
    <scope>NUCLEOTIDE SEQUENCE [LARGE SCALE GENOMIC DNA]</scope>
    <source>
        <strain evidence="2 3">CBS 609.92</strain>
    </source>
</reference>
<dbReference type="InterPro" id="IPR029058">
    <property type="entry name" value="AB_hydrolase_fold"/>
</dbReference>
<feature type="region of interest" description="Disordered" evidence="1">
    <location>
        <begin position="140"/>
        <end position="162"/>
    </location>
</feature>
<gene>
    <name evidence="2" type="ORF">DL762_009885</name>
</gene>
<dbReference type="Gene3D" id="3.40.50.1820">
    <property type="entry name" value="alpha/beta hydrolase"/>
    <property type="match status" value="1"/>
</dbReference>
<accession>A0ABY0GW34</accession>
<proteinExistence type="predicted"/>
<evidence type="ECO:0000256" key="1">
    <source>
        <dbReference type="SAM" id="MobiDB-lite"/>
    </source>
</evidence>
<dbReference type="Proteomes" id="UP000294003">
    <property type="component" value="Unassembled WGS sequence"/>
</dbReference>
<evidence type="ECO:0000313" key="2">
    <source>
        <dbReference type="EMBL" id="RYO75695.1"/>
    </source>
</evidence>
<evidence type="ECO:0000313" key="3">
    <source>
        <dbReference type="Proteomes" id="UP000294003"/>
    </source>
</evidence>
<feature type="compositionally biased region" description="Basic and acidic residues" evidence="1">
    <location>
        <begin position="39"/>
        <end position="49"/>
    </location>
</feature>
<comment type="caution">
    <text evidence="2">The sequence shown here is derived from an EMBL/GenBank/DDBJ whole genome shotgun (WGS) entry which is preliminary data.</text>
</comment>
<feature type="region of interest" description="Disordered" evidence="1">
    <location>
        <begin position="1"/>
        <end position="77"/>
    </location>
</feature>
<dbReference type="EMBL" id="QJNS01000698">
    <property type="protein sequence ID" value="RYO75695.1"/>
    <property type="molecule type" value="Genomic_DNA"/>
</dbReference>
<protein>
    <submittedName>
        <fullName evidence="2">Uncharacterized protein</fullName>
    </submittedName>
</protein>
<name>A0ABY0GW34_9PEZI</name>
<feature type="region of interest" description="Disordered" evidence="1">
    <location>
        <begin position="174"/>
        <end position="203"/>
    </location>
</feature>
<keyword evidence="3" id="KW-1185">Reference proteome</keyword>
<sequence>MEEHPHIPPPYTENSVGRIDDAVPSRTPFDEQDAPIYEGDVRERLRDDGVQQTDDVDLGNGAKPTIATPQPGKRLGAGGEKKPCIFFIRGGSMVGSESSVGLGRLCWGMGQGHRRRRSERGVRPAPGRGVRTRLLGALLGRVPPGPEEEGGAADRRGEGRRIRRARRRLLRGVGNVPLDGASPPARFPGRPDTGPGPLQSRAGGRHVETLEAPGRHGWAGDLKGFPPTNVEVGDADPLGDEGREFAKHINEANGDHRAVYELYAGGLPNGSWAIKGDEGASRMGLRDRLAKLRKWLE</sequence>